<dbReference type="InterPro" id="IPR036397">
    <property type="entry name" value="RNaseH_sf"/>
</dbReference>
<dbReference type="SUPFAM" id="SSF53098">
    <property type="entry name" value="Ribonuclease H-like"/>
    <property type="match status" value="1"/>
</dbReference>
<dbReference type="FunFam" id="1.10.340.70:FF:000001">
    <property type="entry name" value="Retrovirus-related Pol polyprotein from transposon gypsy-like Protein"/>
    <property type="match status" value="1"/>
</dbReference>
<evidence type="ECO:0000313" key="4">
    <source>
        <dbReference type="EMBL" id="NIE47640.1"/>
    </source>
</evidence>
<dbReference type="InterPro" id="IPR001584">
    <property type="entry name" value="Integrase_cat-core"/>
</dbReference>
<dbReference type="GO" id="GO:0003676">
    <property type="term" value="F:nucleic acid binding"/>
    <property type="evidence" value="ECO:0007669"/>
    <property type="project" value="InterPro"/>
</dbReference>
<evidence type="ECO:0000259" key="3">
    <source>
        <dbReference type="PROSITE" id="PS50994"/>
    </source>
</evidence>
<dbReference type="GO" id="GO:0003964">
    <property type="term" value="F:RNA-directed DNA polymerase activity"/>
    <property type="evidence" value="ECO:0007669"/>
    <property type="project" value="UniProtKB-EC"/>
</dbReference>
<dbReference type="VEuPathDB" id="VectorBase:LOC119161827"/>
<reference evidence="4" key="1">
    <citation type="submission" date="2020-03" db="EMBL/GenBank/DDBJ databases">
        <title>A transcriptome and proteome of the tick Rhipicephalus microplus shaped by the genetic composition of its hosts and developmental stage.</title>
        <authorList>
            <person name="Garcia G.R."/>
            <person name="Ribeiro J.M.C."/>
            <person name="Maruyama S.R."/>
            <person name="Gardinasse L.G."/>
            <person name="Nelson K."/>
            <person name="Ferreira B.R."/>
            <person name="Andrade T.G."/>
            <person name="Santos I.K.F.M."/>
        </authorList>
    </citation>
    <scope>NUCLEOTIDE SEQUENCE</scope>
    <source>
        <strain evidence="4">NSGR</strain>
        <tissue evidence="4">Salivary glands</tissue>
    </source>
</reference>
<feature type="region of interest" description="Disordered" evidence="2">
    <location>
        <begin position="1"/>
        <end position="71"/>
    </location>
</feature>
<feature type="domain" description="Integrase catalytic" evidence="3">
    <location>
        <begin position="220"/>
        <end position="377"/>
    </location>
</feature>
<dbReference type="InterPro" id="IPR050951">
    <property type="entry name" value="Retrovirus_Pol_polyprotein"/>
</dbReference>
<dbReference type="InterPro" id="IPR012337">
    <property type="entry name" value="RNaseH-like_sf"/>
</dbReference>
<proteinExistence type="predicted"/>
<feature type="compositionally biased region" description="Basic and acidic residues" evidence="2">
    <location>
        <begin position="42"/>
        <end position="52"/>
    </location>
</feature>
<evidence type="ECO:0000256" key="2">
    <source>
        <dbReference type="SAM" id="MobiDB-lite"/>
    </source>
</evidence>
<organism evidence="4">
    <name type="scientific">Rhipicephalus microplus</name>
    <name type="common">Cattle tick</name>
    <name type="synonym">Boophilus microplus</name>
    <dbReference type="NCBI Taxonomy" id="6941"/>
    <lineage>
        <taxon>Eukaryota</taxon>
        <taxon>Metazoa</taxon>
        <taxon>Ecdysozoa</taxon>
        <taxon>Arthropoda</taxon>
        <taxon>Chelicerata</taxon>
        <taxon>Arachnida</taxon>
        <taxon>Acari</taxon>
        <taxon>Parasitiformes</taxon>
        <taxon>Ixodida</taxon>
        <taxon>Ixodoidea</taxon>
        <taxon>Ixodidae</taxon>
        <taxon>Rhipicephalinae</taxon>
        <taxon>Rhipicephalus</taxon>
        <taxon>Boophilus</taxon>
    </lineage>
</organism>
<dbReference type="Gene3D" id="3.30.420.10">
    <property type="entry name" value="Ribonuclease H-like superfamily/Ribonuclease H"/>
    <property type="match status" value="1"/>
</dbReference>
<accession>A0A6G5ABV5</accession>
<dbReference type="Gene3D" id="1.10.340.70">
    <property type="match status" value="1"/>
</dbReference>
<dbReference type="Pfam" id="PF00665">
    <property type="entry name" value="rve"/>
    <property type="match status" value="1"/>
</dbReference>
<protein>
    <recommendedName>
        <fullName evidence="1">RNA-directed DNA polymerase</fullName>
        <ecNumber evidence="1">2.7.7.49</ecNumber>
    </recommendedName>
</protein>
<dbReference type="InterPro" id="IPR041588">
    <property type="entry name" value="Integrase_H2C2"/>
</dbReference>
<feature type="compositionally biased region" description="Polar residues" evidence="2">
    <location>
        <begin position="1"/>
        <end position="10"/>
    </location>
</feature>
<sequence>MALTRSQARKLSQELDLVQSGELPSDPVGGSTEPQRGNFPRESCEQSRERPVAEPTGAISVEREDDMAPLDQSERAATLSPVAESWSELSRVDRETLIREQREDLSIKALMESVNLEKRKECFFFEKAGLLYRSYTNAQGRKYEQLLVPQKYRRQLLELAHENAWAGHLGIKKSKARVSLQFYWPKCWKDIEDFVRSCDTCQRAGKSTDKWKAPMKLVPIITEPFRRLVIDIVGPLPESRQGCRYILTALCVATKFPEAIPLKELNSPHVVDALLSIFARVGFPSEIQCDNGSVFTSCLTSTFMDKCGIKVVHSSIHHPQSNPVERMHSVLKRILRALCYEHKCDWEACIPPAMFALRSAPHESTGFSPAELVYGRSLRTPLQMLRESWEGFDEDPNVVAYVLDLLQRLGKRKIWWKAT</sequence>
<name>A0A6G5ABV5_RHIMP</name>
<dbReference type="PROSITE" id="PS50994">
    <property type="entry name" value="INTEGRASE"/>
    <property type="match status" value="1"/>
</dbReference>
<dbReference type="Pfam" id="PF17921">
    <property type="entry name" value="Integrase_H2C2"/>
    <property type="match status" value="1"/>
</dbReference>
<dbReference type="FunFam" id="3.30.420.10:FF:000032">
    <property type="entry name" value="Retrovirus-related Pol polyprotein from transposon 297-like Protein"/>
    <property type="match status" value="1"/>
</dbReference>
<dbReference type="OrthoDB" id="6514213at2759"/>
<dbReference type="EC" id="2.7.7.49" evidence="1"/>
<dbReference type="EMBL" id="GIKN01005367">
    <property type="protein sequence ID" value="NIE47640.1"/>
    <property type="molecule type" value="Transcribed_RNA"/>
</dbReference>
<dbReference type="PANTHER" id="PTHR37984:SF15">
    <property type="entry name" value="INTEGRASE CATALYTIC DOMAIN-CONTAINING PROTEIN"/>
    <property type="match status" value="1"/>
</dbReference>
<evidence type="ECO:0000256" key="1">
    <source>
        <dbReference type="ARBA" id="ARBA00012493"/>
    </source>
</evidence>
<dbReference type="PANTHER" id="PTHR37984">
    <property type="entry name" value="PROTEIN CBG26694"/>
    <property type="match status" value="1"/>
</dbReference>
<dbReference type="GO" id="GO:0015074">
    <property type="term" value="P:DNA integration"/>
    <property type="evidence" value="ECO:0007669"/>
    <property type="project" value="InterPro"/>
</dbReference>
<dbReference type="AlphaFoldDB" id="A0A6G5ABV5"/>